<feature type="region of interest" description="Disordered" evidence="1">
    <location>
        <begin position="239"/>
        <end position="322"/>
    </location>
</feature>
<accession>A0A2V1K013</accession>
<dbReference type="InterPro" id="IPR017592">
    <property type="entry name" value="Pilus_assmbl_Flp-typ_CpaB"/>
</dbReference>
<feature type="domain" description="SAF" evidence="2">
    <location>
        <begin position="51"/>
        <end position="111"/>
    </location>
</feature>
<dbReference type="EMBL" id="QETA01000005">
    <property type="protein sequence ID" value="PWF22241.1"/>
    <property type="molecule type" value="Genomic_DNA"/>
</dbReference>
<dbReference type="Proteomes" id="UP000245212">
    <property type="component" value="Unassembled WGS sequence"/>
</dbReference>
<comment type="caution">
    <text evidence="3">The sequence shown here is derived from an EMBL/GenBank/DDBJ whole genome shotgun (WGS) entry which is preliminary data.</text>
</comment>
<evidence type="ECO:0000313" key="3">
    <source>
        <dbReference type="EMBL" id="PWF22241.1"/>
    </source>
</evidence>
<dbReference type="CDD" id="cd11614">
    <property type="entry name" value="SAF_CpaB_FlgA_like"/>
    <property type="match status" value="1"/>
</dbReference>
<dbReference type="SMART" id="SM00858">
    <property type="entry name" value="SAF"/>
    <property type="match status" value="1"/>
</dbReference>
<gene>
    <name evidence="3" type="primary">cpaB</name>
    <name evidence="3" type="ORF">DD235_12765</name>
</gene>
<protein>
    <submittedName>
        <fullName evidence="3">Flp pilus assembly protein CpaB</fullName>
    </submittedName>
</protein>
<proteinExistence type="predicted"/>
<dbReference type="Pfam" id="PF16976">
    <property type="entry name" value="RcpC"/>
    <property type="match status" value="1"/>
</dbReference>
<dbReference type="InterPro" id="IPR031571">
    <property type="entry name" value="RcpC_dom"/>
</dbReference>
<dbReference type="InterPro" id="IPR013974">
    <property type="entry name" value="SAF"/>
</dbReference>
<reference evidence="4" key="1">
    <citation type="submission" date="2018-05" db="EMBL/GenBank/DDBJ databases">
        <authorList>
            <person name="Li Y."/>
        </authorList>
    </citation>
    <scope>NUCLEOTIDE SEQUENCE [LARGE SCALE GENOMIC DNA]</scope>
    <source>
        <strain evidence="4">3d-2-2</strain>
    </source>
</reference>
<dbReference type="RefSeq" id="WP_109062479.1">
    <property type="nucleotide sequence ID" value="NZ_QETA01000005.1"/>
</dbReference>
<sequence length="322" mass="34709">MSRLHRILAVILVLLALLLGLWALHLARNPATPAPQPALENTQDAPAPVLYPVVLAARTIDAGQVLTATDLRVEYWPTRPVQAFDDPATLIGASMRHPHATGEPLLASSLKRGLAHHLAPDERALTIPIDDIVGAGRHILPGDHVDVFITLNRSHEVSHTQSRLLMPRLRVLAYGQQTLETPEPAPASSTTTTARGTAQPAAIRSAILAVPVGQVNELLLATRNGKLQLVLRAPDDTALPDTELFAPRNPVLSGRSNLSPQERTALDSPNNQAYAGESLPQLAGNPQQPAPRQQEQTRPTPTSTASRSLEIIRAGQRETVHY</sequence>
<evidence type="ECO:0000256" key="1">
    <source>
        <dbReference type="SAM" id="MobiDB-lite"/>
    </source>
</evidence>
<dbReference type="NCBIfam" id="TIGR03177">
    <property type="entry name" value="pilus_cpaB"/>
    <property type="match status" value="1"/>
</dbReference>
<evidence type="ECO:0000313" key="4">
    <source>
        <dbReference type="Proteomes" id="UP000245212"/>
    </source>
</evidence>
<evidence type="ECO:0000259" key="2">
    <source>
        <dbReference type="SMART" id="SM00858"/>
    </source>
</evidence>
<feature type="compositionally biased region" description="Polar residues" evidence="1">
    <location>
        <begin position="254"/>
        <end position="273"/>
    </location>
</feature>
<name>A0A2V1K013_9BURK</name>
<organism evidence="3 4">
    <name type="scientific">Corticimicrobacter populi</name>
    <dbReference type="NCBI Taxonomy" id="2175229"/>
    <lineage>
        <taxon>Bacteria</taxon>
        <taxon>Pseudomonadati</taxon>
        <taxon>Pseudomonadota</taxon>
        <taxon>Betaproteobacteria</taxon>
        <taxon>Burkholderiales</taxon>
        <taxon>Alcaligenaceae</taxon>
        <taxon>Corticimicrobacter</taxon>
    </lineage>
</organism>
<keyword evidence="4" id="KW-1185">Reference proteome</keyword>
<feature type="compositionally biased region" description="Polar residues" evidence="1">
    <location>
        <begin position="284"/>
        <end position="296"/>
    </location>
</feature>
<feature type="compositionally biased region" description="Low complexity" evidence="1">
    <location>
        <begin position="297"/>
        <end position="308"/>
    </location>
</feature>
<dbReference type="Pfam" id="PF08666">
    <property type="entry name" value="SAF"/>
    <property type="match status" value="1"/>
</dbReference>
<dbReference type="AlphaFoldDB" id="A0A2V1K013"/>